<dbReference type="EMBL" id="CP144373">
    <property type="protein sequence ID" value="XCH47612.1"/>
    <property type="molecule type" value="Genomic_DNA"/>
</dbReference>
<gene>
    <name evidence="1" type="ORF">V4D30_04870</name>
</gene>
<name>A0AAU8H2A7_9BACT</name>
<protein>
    <recommendedName>
        <fullName evidence="2">Transposase</fullName>
    </recommendedName>
</protein>
<reference evidence="1" key="1">
    <citation type="submission" date="2024-01" db="EMBL/GenBank/DDBJ databases">
        <title>The first autotrophic representatives of the genus Thermodesulfovibrio.</title>
        <authorList>
            <person name="Maltseva A.I."/>
            <person name="Elcheninov A.G."/>
            <person name="Kublanov I.V."/>
            <person name="Lebedinsky A.V."/>
            <person name="Frolov E.N."/>
        </authorList>
    </citation>
    <scope>NUCLEOTIDE SEQUENCE</scope>
    <source>
        <strain evidence="1">3907-1M</strain>
    </source>
</reference>
<accession>A0AAU8H2A7</accession>
<evidence type="ECO:0008006" key="2">
    <source>
        <dbReference type="Google" id="ProtNLM"/>
    </source>
</evidence>
<dbReference type="AlphaFoldDB" id="A0AAU8H2A7"/>
<organism evidence="1">
    <name type="scientific">Thermodesulfovibrio autotrophicus</name>
    <dbReference type="NCBI Taxonomy" id="3118333"/>
    <lineage>
        <taxon>Bacteria</taxon>
        <taxon>Pseudomonadati</taxon>
        <taxon>Nitrospirota</taxon>
        <taxon>Thermodesulfovibrionia</taxon>
        <taxon>Thermodesulfovibrionales</taxon>
        <taxon>Thermodesulfovibrionaceae</taxon>
        <taxon>Thermodesulfovibrio</taxon>
    </lineage>
</organism>
<dbReference type="KEGG" id="taut:V4D30_04870"/>
<proteinExistence type="predicted"/>
<sequence>MINKKQDWCQIKKDWNDKGKRLGITVLIGIFRNSFNCEKKRAPPPQRLSLKVF</sequence>
<evidence type="ECO:0000313" key="1">
    <source>
        <dbReference type="EMBL" id="XCH47612.1"/>
    </source>
</evidence>
<dbReference type="RefSeq" id="WP_353685131.1">
    <property type="nucleotide sequence ID" value="NZ_CP144373.1"/>
</dbReference>